<gene>
    <name evidence="1" type="ORF">R1sor_021317</name>
</gene>
<accession>A0ABD3GID5</accession>
<proteinExistence type="predicted"/>
<dbReference type="EMBL" id="JBJQOH010000007">
    <property type="protein sequence ID" value="KAL3678361.1"/>
    <property type="molecule type" value="Genomic_DNA"/>
</dbReference>
<evidence type="ECO:0000313" key="1">
    <source>
        <dbReference type="EMBL" id="KAL3678361.1"/>
    </source>
</evidence>
<organism evidence="1 2">
    <name type="scientific">Riccia sorocarpa</name>
    <dbReference type="NCBI Taxonomy" id="122646"/>
    <lineage>
        <taxon>Eukaryota</taxon>
        <taxon>Viridiplantae</taxon>
        <taxon>Streptophyta</taxon>
        <taxon>Embryophyta</taxon>
        <taxon>Marchantiophyta</taxon>
        <taxon>Marchantiopsida</taxon>
        <taxon>Marchantiidae</taxon>
        <taxon>Marchantiales</taxon>
        <taxon>Ricciaceae</taxon>
        <taxon>Riccia</taxon>
    </lineage>
</organism>
<sequence length="520" mass="59435">MVDANPDPVESYMIAWRQVRAFLKEEQYKESLELSTLDKKRAQLRALAASLGNGEDFQSNFESLSEEVRKLQALHDHKVRLWSREKFLSLGDTNSHYFLSRFITRCLRGRLSLLKLDNCNILTSQPDMTREVFDFFSHIYDKPDESSESLAERSKMLKVVLPVISHPQQDALKRKEVQTVILAGGVSLDVSALADNTAVFLTLYQDSFRRFLELLSRFQMVSGAKVNYRKSKILLIGKYIKPHDWLLNLPFQVLGRFQATKYLGVTVATELRPQHAWAHAISAIEGRVHSLVDRNLSFEGRCITLRGAAFFRRLGLVWQDLRKFFGWRPPGISIPGQTPFRQGLELLRKADFLSHDEFLEACSLPDSHLPWASFLDFCSGGDDVHQPLLIKLRSVRTFSGSFQMQPAEWKILPPVSLYPGWSLLCCYTFSSCENGHLLIACASFLLLLEEEMRVIVRRRDEDSQLGGVLLSTAEVLLAQAKDASNKRKEFLKRAILPVLDDLPGIPDRNFQQYDRFFGTS</sequence>
<comment type="caution">
    <text evidence="1">The sequence shown here is derived from an EMBL/GenBank/DDBJ whole genome shotgun (WGS) entry which is preliminary data.</text>
</comment>
<dbReference type="AlphaFoldDB" id="A0ABD3GID5"/>
<reference evidence="1 2" key="1">
    <citation type="submission" date="2024-09" db="EMBL/GenBank/DDBJ databases">
        <title>Chromosome-scale assembly of Riccia sorocarpa.</title>
        <authorList>
            <person name="Paukszto L."/>
        </authorList>
    </citation>
    <scope>NUCLEOTIDE SEQUENCE [LARGE SCALE GENOMIC DNA]</scope>
    <source>
        <strain evidence="1">LP-2024</strain>
        <tissue evidence="1">Aerial parts of the thallus</tissue>
    </source>
</reference>
<name>A0ABD3GID5_9MARC</name>
<dbReference type="Proteomes" id="UP001633002">
    <property type="component" value="Unassembled WGS sequence"/>
</dbReference>
<evidence type="ECO:0000313" key="2">
    <source>
        <dbReference type="Proteomes" id="UP001633002"/>
    </source>
</evidence>
<protein>
    <submittedName>
        <fullName evidence="1">Uncharacterized protein</fullName>
    </submittedName>
</protein>
<keyword evidence="2" id="KW-1185">Reference proteome</keyword>